<evidence type="ECO:0000313" key="2">
    <source>
        <dbReference type="EMBL" id="QNR61606.1"/>
    </source>
</evidence>
<accession>A0A7H0XRZ8</accession>
<proteinExistence type="predicted"/>
<protein>
    <submittedName>
        <fullName evidence="2">Uncharacterized protein</fullName>
    </submittedName>
</protein>
<gene>
    <name evidence="2" type="ORF">GZ17G11_38</name>
</gene>
<dbReference type="AlphaFoldDB" id="A0A7H0XRZ8"/>
<sequence>MRQCISAIWASAFSTGAQSATTHSPSPLTSSPYPLTSSSTSTHTTHLILSPSRKNTDSHNMALGTSQELLHHTFLSTTFWGAMGNSCRMDKGCPFPYLFLVQNQTKNLFQILFLLPFLSPPFKFFHSLLHFFQIFRQSICHVR</sequence>
<evidence type="ECO:0000256" key="1">
    <source>
        <dbReference type="SAM" id="MobiDB-lite"/>
    </source>
</evidence>
<organism evidence="2">
    <name type="scientific">Uncultured archaeon GZfos26G2</name>
    <dbReference type="NCBI Taxonomy" id="3386331"/>
    <lineage>
        <taxon>Archaea</taxon>
        <taxon>Methanobacteriati</taxon>
        <taxon>Methanobacteriota</taxon>
        <taxon>Stenosarchaea group</taxon>
        <taxon>Methanomicrobia</taxon>
        <taxon>Candidatus Methanophagales</taxon>
        <taxon>Candidatus Methanophagaceae</taxon>
        <taxon>Candidatus Methanophaga</taxon>
    </lineage>
</organism>
<reference evidence="2" key="1">
    <citation type="journal article" date="2004" name="Science">
        <title>Reverse methanogenesis: testing the hypothesis with environmental genomics.</title>
        <authorList>
            <person name="Hallam S.J."/>
            <person name="Putnam N."/>
            <person name="Preston C.M."/>
            <person name="Detter J.C."/>
            <person name="Rokhsar D."/>
            <person name="Richardson P.M."/>
            <person name="DeLong E.F."/>
        </authorList>
    </citation>
    <scope>NUCLEOTIDE SEQUENCE</scope>
</reference>
<feature type="region of interest" description="Disordered" evidence="1">
    <location>
        <begin position="21"/>
        <end position="42"/>
    </location>
</feature>
<name>A0A7H0XRZ8_UNCAG</name>
<dbReference type="EMBL" id="AY714824">
    <property type="protein sequence ID" value="QNR61606.1"/>
    <property type="molecule type" value="Genomic_DNA"/>
</dbReference>